<proteinExistence type="predicted"/>
<accession>A0AAU9IAD6</accession>
<keyword evidence="1" id="KW-1133">Transmembrane helix</keyword>
<keyword evidence="1" id="KW-0472">Membrane</keyword>
<feature type="transmembrane region" description="Helical" evidence="1">
    <location>
        <begin position="45"/>
        <end position="70"/>
    </location>
</feature>
<dbReference type="AlphaFoldDB" id="A0AAU9IAD6"/>
<keyword evidence="3" id="KW-1185">Reference proteome</keyword>
<protein>
    <submittedName>
        <fullName evidence="2">Uncharacterized protein</fullName>
    </submittedName>
</protein>
<organism evidence="2 3">
    <name type="scientific">Blepharisma stoltei</name>
    <dbReference type="NCBI Taxonomy" id="1481888"/>
    <lineage>
        <taxon>Eukaryota</taxon>
        <taxon>Sar</taxon>
        <taxon>Alveolata</taxon>
        <taxon>Ciliophora</taxon>
        <taxon>Postciliodesmatophora</taxon>
        <taxon>Heterotrichea</taxon>
        <taxon>Heterotrichida</taxon>
        <taxon>Blepharismidae</taxon>
        <taxon>Blepharisma</taxon>
    </lineage>
</organism>
<evidence type="ECO:0000256" key="1">
    <source>
        <dbReference type="SAM" id="Phobius"/>
    </source>
</evidence>
<evidence type="ECO:0000313" key="3">
    <source>
        <dbReference type="Proteomes" id="UP001162131"/>
    </source>
</evidence>
<feature type="transmembrane region" description="Helical" evidence="1">
    <location>
        <begin position="82"/>
        <end position="102"/>
    </location>
</feature>
<feature type="transmembrane region" description="Helical" evidence="1">
    <location>
        <begin position="114"/>
        <end position="134"/>
    </location>
</feature>
<sequence length="135" mass="15660">MAVPAMIFIYFCISFGSVFELLRSFDQEFCSNNENDNNYLHNPEYVFCIFQSYFHIFFFAFAMILTASIFEEILGSWNRMLVELLYVTAAAIVGNALLSPSLSYDSFNIQMNILGIYAQFWFLRILANFLNSILT</sequence>
<feature type="transmembrane region" description="Helical" evidence="1">
    <location>
        <begin position="7"/>
        <end position="25"/>
    </location>
</feature>
<evidence type="ECO:0000313" key="2">
    <source>
        <dbReference type="EMBL" id="CAG9310497.1"/>
    </source>
</evidence>
<gene>
    <name evidence="2" type="ORF">BSTOLATCC_MIC1341</name>
</gene>
<comment type="caution">
    <text evidence="2">The sequence shown here is derived from an EMBL/GenBank/DDBJ whole genome shotgun (WGS) entry which is preliminary data.</text>
</comment>
<keyword evidence="1" id="KW-0812">Transmembrane</keyword>
<dbReference type="EMBL" id="CAJZBQ010000002">
    <property type="protein sequence ID" value="CAG9310497.1"/>
    <property type="molecule type" value="Genomic_DNA"/>
</dbReference>
<dbReference type="Proteomes" id="UP001162131">
    <property type="component" value="Unassembled WGS sequence"/>
</dbReference>
<reference evidence="2" key="1">
    <citation type="submission" date="2021-09" db="EMBL/GenBank/DDBJ databases">
        <authorList>
            <consortium name="AG Swart"/>
            <person name="Singh M."/>
            <person name="Singh A."/>
            <person name="Seah K."/>
            <person name="Emmerich C."/>
        </authorList>
    </citation>
    <scope>NUCLEOTIDE SEQUENCE</scope>
    <source>
        <strain evidence="2">ATCC30299</strain>
    </source>
</reference>
<name>A0AAU9IAD6_9CILI</name>